<dbReference type="PANTHER" id="PTHR46273">
    <property type="entry name" value="MYOSUPPRESSIN RECEPTOR 1, ISOFORM B-RELATED"/>
    <property type="match status" value="1"/>
</dbReference>
<dbReference type="CDD" id="cd14978">
    <property type="entry name" value="7tmA_FMRFamide_R-like"/>
    <property type="match status" value="1"/>
</dbReference>
<evidence type="ECO:0000313" key="7">
    <source>
        <dbReference type="EMBL" id="AKQ63012.1"/>
    </source>
</evidence>
<evidence type="ECO:0000256" key="5">
    <source>
        <dbReference type="SAM" id="Phobius"/>
    </source>
</evidence>
<accession>A0A0K0PUS0</accession>
<evidence type="ECO:0000256" key="2">
    <source>
        <dbReference type="ARBA" id="ARBA00022692"/>
    </source>
</evidence>
<dbReference type="AlphaFoldDB" id="A0A0K0PUS0"/>
<evidence type="ECO:0000259" key="6">
    <source>
        <dbReference type="PROSITE" id="PS50262"/>
    </source>
</evidence>
<dbReference type="GO" id="GO:0008528">
    <property type="term" value="F:G protein-coupled peptide receptor activity"/>
    <property type="evidence" value="ECO:0007669"/>
    <property type="project" value="InterPro"/>
</dbReference>
<dbReference type="GO" id="GO:0005886">
    <property type="term" value="C:plasma membrane"/>
    <property type="evidence" value="ECO:0007669"/>
    <property type="project" value="TreeGrafter"/>
</dbReference>
<dbReference type="EMBL" id="KP293958">
    <property type="protein sequence ID" value="AKQ63012.1"/>
    <property type="molecule type" value="mRNA"/>
</dbReference>
<dbReference type="SUPFAM" id="SSF81321">
    <property type="entry name" value="Family A G protein-coupled receptor-like"/>
    <property type="match status" value="1"/>
</dbReference>
<keyword evidence="3 5" id="KW-1133">Transmembrane helix</keyword>
<proteinExistence type="evidence at transcript level"/>
<feature type="transmembrane region" description="Helical" evidence="5">
    <location>
        <begin position="100"/>
        <end position="127"/>
    </location>
</feature>
<dbReference type="Gene3D" id="1.20.1070.10">
    <property type="entry name" value="Rhodopsin 7-helix transmembrane proteins"/>
    <property type="match status" value="1"/>
</dbReference>
<dbReference type="InterPro" id="IPR017452">
    <property type="entry name" value="GPCR_Rhodpsn_7TM"/>
</dbReference>
<evidence type="ECO:0000256" key="3">
    <source>
        <dbReference type="ARBA" id="ARBA00022989"/>
    </source>
</evidence>
<evidence type="ECO:0000256" key="4">
    <source>
        <dbReference type="ARBA" id="ARBA00023136"/>
    </source>
</evidence>
<feature type="transmembrane region" description="Helical" evidence="5">
    <location>
        <begin position="262"/>
        <end position="289"/>
    </location>
</feature>
<dbReference type="InterPro" id="IPR000276">
    <property type="entry name" value="GPCR_Rhodpsn"/>
</dbReference>
<dbReference type="PROSITE" id="PS50262">
    <property type="entry name" value="G_PROTEIN_RECEP_F1_2"/>
    <property type="match status" value="1"/>
</dbReference>
<feature type="transmembrane region" description="Helical" evidence="5">
    <location>
        <begin position="301"/>
        <end position="320"/>
    </location>
</feature>
<feature type="transmembrane region" description="Helical" evidence="5">
    <location>
        <begin position="202"/>
        <end position="227"/>
    </location>
</feature>
<dbReference type="PRINTS" id="PR00237">
    <property type="entry name" value="GPCRRHODOPSN"/>
</dbReference>
<feature type="transmembrane region" description="Helical" evidence="5">
    <location>
        <begin position="148"/>
        <end position="167"/>
    </location>
</feature>
<keyword evidence="7" id="KW-0675">Receptor</keyword>
<dbReference type="InterPro" id="IPR053219">
    <property type="entry name" value="GPCR_Dmsr-1"/>
</dbReference>
<feature type="domain" description="G-protein coupled receptors family 1 profile" evidence="6">
    <location>
        <begin position="40"/>
        <end position="317"/>
    </location>
</feature>
<dbReference type="InterPro" id="IPR019427">
    <property type="entry name" value="7TM_GPCR_serpentine_rcpt_Srw"/>
</dbReference>
<keyword evidence="2 5" id="KW-0812">Transmembrane</keyword>
<reference evidence="7" key="1">
    <citation type="journal article" date="2015" name="Cell Rep.">
        <title>Large-Scale Combinatorial Deorphanization of Platynereis Neuropeptide GPCRs.</title>
        <authorList>
            <person name="Bauknecht P.M."/>
            <person name="Jekely G."/>
        </authorList>
    </citation>
    <scope>NUCLEOTIDE SEQUENCE</scope>
</reference>
<evidence type="ECO:0000256" key="1">
    <source>
        <dbReference type="ARBA" id="ARBA00004370"/>
    </source>
</evidence>
<protein>
    <submittedName>
        <fullName evidence="7">Orphan G-protein coupled receptor 16</fullName>
    </submittedName>
</protein>
<feature type="transmembrane region" description="Helical" evidence="5">
    <location>
        <begin position="25"/>
        <end position="47"/>
    </location>
</feature>
<organism evidence="7">
    <name type="scientific">Platynereis dumerilii</name>
    <name type="common">Dumeril's clam worm</name>
    <dbReference type="NCBI Taxonomy" id="6359"/>
    <lineage>
        <taxon>Eukaryota</taxon>
        <taxon>Metazoa</taxon>
        <taxon>Spiralia</taxon>
        <taxon>Lophotrochozoa</taxon>
        <taxon>Annelida</taxon>
        <taxon>Polychaeta</taxon>
        <taxon>Errantia</taxon>
        <taxon>Phyllodocida</taxon>
        <taxon>Nereididae</taxon>
        <taxon>Platynereis</taxon>
    </lineage>
</organism>
<keyword evidence="4 5" id="KW-0472">Membrane</keyword>
<name>A0A0K0PUS0_PLADU</name>
<dbReference type="Pfam" id="PF10324">
    <property type="entry name" value="7TM_GPCR_Srw"/>
    <property type="match status" value="1"/>
</dbReference>
<sequence>MDAENATRLYGTQSLKSFSDWYASYHGYVSLVVCAYGIISNIFNILVLTRKNMWTTTNCILTGLAFSDLLTMMSYVPFALQFYVLHGLDASPQRNSHPWVLFFLFHVNFSVTTHTISTWLGVLLSVYRYTYIRLSSDSSVKCSLAKTKIMVLLVYAYSMMVLIPNYLSVEIRSYPMDNNTIYNLAGIDTNTTYGITITTINFWLHALVIKLIPCAMMSIFGFLLVFTMRSTHARSKRLRRQNTVVSTINKTRKKEHSRTTRMLVVVIILFLITELPHGILALLCGLLPGFFEAVYVPLGDVMDIVALINNAVNFTLYCSMSKQFRETFIRLFCPNLESPFKKRACNGTTTIIHDNNVSCRLVQRTPSL</sequence>
<dbReference type="PANTHER" id="PTHR46273:SF4">
    <property type="entry name" value="AT19640P"/>
    <property type="match status" value="1"/>
</dbReference>
<comment type="subcellular location">
    <subcellularLocation>
        <location evidence="1">Membrane</location>
    </subcellularLocation>
</comment>
<feature type="transmembrane region" description="Helical" evidence="5">
    <location>
        <begin position="59"/>
        <end position="80"/>
    </location>
</feature>